<dbReference type="InterPro" id="IPR023187">
    <property type="entry name" value="Tscrpt_reg_MarR-type_CS"/>
</dbReference>
<keyword evidence="1" id="KW-0805">Transcription regulation</keyword>
<sequence length="143" mass="16527">MEESLHYLLMTDYLLFQKAFLAGVKETNLTPGQPKILDYLLYHDGVVQKEIASACHIEPATMTSVLYGMEKKGYILRKNLNGNRRSIYIYLTDEGRSLAKQVESTFRTMEEKTLKDFCKEEKEMLTAFLMRISKNIQGEVSDE</sequence>
<dbReference type="PANTHER" id="PTHR42756:SF1">
    <property type="entry name" value="TRANSCRIPTIONAL REPRESSOR OF EMRAB OPERON"/>
    <property type="match status" value="1"/>
</dbReference>
<dbReference type="InterPro" id="IPR000835">
    <property type="entry name" value="HTH_MarR-typ"/>
</dbReference>
<evidence type="ECO:0000313" key="5">
    <source>
        <dbReference type="EMBL" id="MXP77346.1"/>
    </source>
</evidence>
<dbReference type="RefSeq" id="WP_159752602.1">
    <property type="nucleotide sequence ID" value="NZ_WUQX01000001.1"/>
</dbReference>
<dbReference type="GO" id="GO:0003700">
    <property type="term" value="F:DNA-binding transcription factor activity"/>
    <property type="evidence" value="ECO:0007669"/>
    <property type="project" value="InterPro"/>
</dbReference>
<accession>A0A7X3MJ34</accession>
<dbReference type="AlphaFoldDB" id="A0A7X3MJ34"/>
<organism evidence="5 6">
    <name type="scientific">Sporofaciens musculi</name>
    <dbReference type="NCBI Taxonomy" id="2681861"/>
    <lineage>
        <taxon>Bacteria</taxon>
        <taxon>Bacillati</taxon>
        <taxon>Bacillota</taxon>
        <taxon>Clostridia</taxon>
        <taxon>Lachnospirales</taxon>
        <taxon>Lachnospiraceae</taxon>
        <taxon>Sporofaciens</taxon>
    </lineage>
</organism>
<reference evidence="5 6" key="1">
    <citation type="submission" date="2019-12" db="EMBL/GenBank/DDBJ databases">
        <title>Sporaefaciens musculi gen. nov., sp. nov., a novel bacterium isolated from the caecum of an obese mouse.</title>
        <authorList>
            <person name="Rasmussen T.S."/>
            <person name="Streidl T."/>
            <person name="Hitch T.C.A."/>
            <person name="Wortmann E."/>
            <person name="Deptula P."/>
            <person name="Hansen M."/>
            <person name="Nielsen D.S."/>
            <person name="Clavel T."/>
            <person name="Vogensen F.K."/>
        </authorList>
    </citation>
    <scope>NUCLEOTIDE SEQUENCE [LARGE SCALE GENOMIC DNA]</scope>
    <source>
        <strain evidence="5 6">WCA-9-b2</strain>
    </source>
</reference>
<dbReference type="Pfam" id="PF01047">
    <property type="entry name" value="MarR"/>
    <property type="match status" value="1"/>
</dbReference>
<feature type="domain" description="HTH marR-type" evidence="4">
    <location>
        <begin position="1"/>
        <end position="134"/>
    </location>
</feature>
<evidence type="ECO:0000256" key="1">
    <source>
        <dbReference type="ARBA" id="ARBA00023015"/>
    </source>
</evidence>
<dbReference type="PROSITE" id="PS01117">
    <property type="entry name" value="HTH_MARR_1"/>
    <property type="match status" value="1"/>
</dbReference>
<name>A0A7X3MJ34_9FIRM</name>
<evidence type="ECO:0000256" key="3">
    <source>
        <dbReference type="ARBA" id="ARBA00023163"/>
    </source>
</evidence>
<dbReference type="PRINTS" id="PR00598">
    <property type="entry name" value="HTHMARR"/>
</dbReference>
<dbReference type="GO" id="GO:0003677">
    <property type="term" value="F:DNA binding"/>
    <property type="evidence" value="ECO:0007669"/>
    <property type="project" value="UniProtKB-KW"/>
</dbReference>
<dbReference type="InterPro" id="IPR036390">
    <property type="entry name" value="WH_DNA-bd_sf"/>
</dbReference>
<keyword evidence="3" id="KW-0804">Transcription</keyword>
<dbReference type="PANTHER" id="PTHR42756">
    <property type="entry name" value="TRANSCRIPTIONAL REGULATOR, MARR"/>
    <property type="match status" value="1"/>
</dbReference>
<dbReference type="Gene3D" id="1.10.10.10">
    <property type="entry name" value="Winged helix-like DNA-binding domain superfamily/Winged helix DNA-binding domain"/>
    <property type="match status" value="1"/>
</dbReference>
<keyword evidence="2" id="KW-0238">DNA-binding</keyword>
<evidence type="ECO:0000259" key="4">
    <source>
        <dbReference type="PROSITE" id="PS50995"/>
    </source>
</evidence>
<evidence type="ECO:0000313" key="6">
    <source>
        <dbReference type="Proteomes" id="UP000460412"/>
    </source>
</evidence>
<gene>
    <name evidence="5" type="ORF">GN277_18770</name>
</gene>
<dbReference type="SMART" id="SM00347">
    <property type="entry name" value="HTH_MARR"/>
    <property type="match status" value="1"/>
</dbReference>
<keyword evidence="6" id="KW-1185">Reference proteome</keyword>
<comment type="caution">
    <text evidence="5">The sequence shown here is derived from an EMBL/GenBank/DDBJ whole genome shotgun (WGS) entry which is preliminary data.</text>
</comment>
<dbReference type="InterPro" id="IPR036388">
    <property type="entry name" value="WH-like_DNA-bd_sf"/>
</dbReference>
<dbReference type="SUPFAM" id="SSF46785">
    <property type="entry name" value="Winged helix' DNA-binding domain"/>
    <property type="match status" value="1"/>
</dbReference>
<dbReference type="EMBL" id="WUQX01000001">
    <property type="protein sequence ID" value="MXP77346.1"/>
    <property type="molecule type" value="Genomic_DNA"/>
</dbReference>
<protein>
    <submittedName>
        <fullName evidence="5">MarR family transcriptional regulator</fullName>
    </submittedName>
</protein>
<dbReference type="PROSITE" id="PS50995">
    <property type="entry name" value="HTH_MARR_2"/>
    <property type="match status" value="1"/>
</dbReference>
<evidence type="ECO:0000256" key="2">
    <source>
        <dbReference type="ARBA" id="ARBA00023125"/>
    </source>
</evidence>
<dbReference type="Proteomes" id="UP000460412">
    <property type="component" value="Unassembled WGS sequence"/>
</dbReference>
<proteinExistence type="predicted"/>